<dbReference type="RefSeq" id="WP_073096137.1">
    <property type="nucleotide sequence ID" value="NZ_FRCY01000012.1"/>
</dbReference>
<evidence type="ECO:0000256" key="1">
    <source>
        <dbReference type="SAM" id="MobiDB-lite"/>
    </source>
</evidence>
<protein>
    <submittedName>
        <fullName evidence="3">Relaxase/Mobilisation nuclease domain-containing protein</fullName>
    </submittedName>
</protein>
<feature type="domain" description="MobA/VirD2-like nuclease" evidence="2">
    <location>
        <begin position="41"/>
        <end position="146"/>
    </location>
</feature>
<dbReference type="STRING" id="388280.SAMN04488057_11259"/>
<dbReference type="AlphaFoldDB" id="A0A1M7PZA2"/>
<reference evidence="3 4" key="1">
    <citation type="submission" date="2016-11" db="EMBL/GenBank/DDBJ databases">
        <authorList>
            <person name="Jaros S."/>
            <person name="Januszkiewicz K."/>
            <person name="Wedrychowicz H."/>
        </authorList>
    </citation>
    <scope>NUCLEOTIDE SEQUENCE [LARGE SCALE GENOMIC DNA]</scope>
    <source>
        <strain evidence="3 4">CGMCC 1.6102</strain>
    </source>
</reference>
<feature type="region of interest" description="Disordered" evidence="1">
    <location>
        <begin position="440"/>
        <end position="500"/>
    </location>
</feature>
<proteinExistence type="predicted"/>
<dbReference type="OrthoDB" id="915634at2"/>
<sequence length="500" mass="57626">MTVKILSSTSTFNGVSYNTNKTQSAKGELMKFRNFGYLQSASKVTPDEMKTFLKVHANRNTRVKNQQFHAMISCKGREFDKKELTDMAEKWLHKMGYGSNPYLIVFHGDTKNNHVHMVSSRIGADAKKINDSMERIRAQKCMLEIRNRNPENECHKVLDKLKSFSFSTISQAKLYLETQGYSLNEKEGKLVLFKFGLLQGELLLKQFNTKANSYSPDKARIKQLHALCDKYRKVYNSAPVPVFEPLKGNRLGKPTGYRSEMADFLKEKFGVELIFHGKDGKAPYGYTIIDHNRKIILKGSEVFPLKNLTKEDTRDAVKVINFAFQVDKTAYENITGTTDTVFRFKRLPRESAYRLKLLSVFEGHHQVQKGLEEYGLHLLVNEKRLYLLDARERFFISLESILRSGEYNRFARLWNVPERIEIEQSPLTRIGAASRALVPVHPEKEIPTSESQANDQVEPDRETANPISNINLDIHQDVDDEALHGRKRNKEKDNKKRSIR</sequence>
<dbReference type="Pfam" id="PF03432">
    <property type="entry name" value="Relaxase"/>
    <property type="match status" value="1"/>
</dbReference>
<dbReference type="EMBL" id="FRCY01000012">
    <property type="protein sequence ID" value="SHN23097.1"/>
    <property type="molecule type" value="Genomic_DNA"/>
</dbReference>
<evidence type="ECO:0000313" key="3">
    <source>
        <dbReference type="EMBL" id="SHN23097.1"/>
    </source>
</evidence>
<evidence type="ECO:0000259" key="2">
    <source>
        <dbReference type="Pfam" id="PF03432"/>
    </source>
</evidence>
<dbReference type="InterPro" id="IPR005094">
    <property type="entry name" value="Endonuclease_MobA/VirD2"/>
</dbReference>
<name>A0A1M7PZA2_9BACT</name>
<accession>A0A1M7PZA2</accession>
<feature type="compositionally biased region" description="Basic and acidic residues" evidence="1">
    <location>
        <begin position="474"/>
        <end position="500"/>
    </location>
</feature>
<dbReference type="Proteomes" id="UP000184513">
    <property type="component" value="Unassembled WGS sequence"/>
</dbReference>
<evidence type="ECO:0000313" key="4">
    <source>
        <dbReference type="Proteomes" id="UP000184513"/>
    </source>
</evidence>
<gene>
    <name evidence="3" type="ORF">SAMN04488057_11259</name>
</gene>
<keyword evidence="4" id="KW-1185">Reference proteome</keyword>
<organism evidence="3 4">
    <name type="scientific">Cyclobacterium lianum</name>
    <dbReference type="NCBI Taxonomy" id="388280"/>
    <lineage>
        <taxon>Bacteria</taxon>
        <taxon>Pseudomonadati</taxon>
        <taxon>Bacteroidota</taxon>
        <taxon>Cytophagia</taxon>
        <taxon>Cytophagales</taxon>
        <taxon>Cyclobacteriaceae</taxon>
        <taxon>Cyclobacterium</taxon>
    </lineage>
</organism>